<evidence type="ECO:0000313" key="2">
    <source>
        <dbReference type="Proteomes" id="UP000283975"/>
    </source>
</evidence>
<reference evidence="1 2" key="1">
    <citation type="submission" date="2018-08" db="EMBL/GenBank/DDBJ databases">
        <title>A genome reference for cultivated species of the human gut microbiota.</title>
        <authorList>
            <person name="Zou Y."/>
            <person name="Xue W."/>
            <person name="Luo G."/>
        </authorList>
    </citation>
    <scope>NUCLEOTIDE SEQUENCE [LARGE SCALE GENOMIC DNA]</scope>
    <source>
        <strain evidence="1 2">AM35-14</strain>
    </source>
</reference>
<dbReference type="AlphaFoldDB" id="A0A414AQ63"/>
<dbReference type="EMBL" id="QSHZ01000029">
    <property type="protein sequence ID" value="RHC52757.1"/>
    <property type="molecule type" value="Genomic_DNA"/>
</dbReference>
<proteinExistence type="predicted"/>
<dbReference type="Proteomes" id="UP000283975">
    <property type="component" value="Unassembled WGS sequence"/>
</dbReference>
<sequence>MIILKLHNDVTPEKLIKAGFRQQSENKLLFRMRDRLYKDTISLSIKIDLSKEPDEQIEWYVIDNNTGMSYSTFYFTPNSCKDLVRDTVYRTFREVLNELDKREVLYMDGDENGNKNSKI</sequence>
<gene>
    <name evidence="1" type="ORF">DW839_22890</name>
</gene>
<organism evidence="1 2">
    <name type="scientific">Enterocloster bolteae</name>
    <dbReference type="NCBI Taxonomy" id="208479"/>
    <lineage>
        <taxon>Bacteria</taxon>
        <taxon>Bacillati</taxon>
        <taxon>Bacillota</taxon>
        <taxon>Clostridia</taxon>
        <taxon>Lachnospirales</taxon>
        <taxon>Lachnospiraceae</taxon>
        <taxon>Enterocloster</taxon>
    </lineage>
</organism>
<evidence type="ECO:0000313" key="1">
    <source>
        <dbReference type="EMBL" id="RHC52757.1"/>
    </source>
</evidence>
<accession>A0A414AQ63</accession>
<name>A0A414AQ63_9FIRM</name>
<comment type="caution">
    <text evidence="1">The sequence shown here is derived from an EMBL/GenBank/DDBJ whole genome shotgun (WGS) entry which is preliminary data.</text>
</comment>
<protein>
    <submittedName>
        <fullName evidence="1">Uncharacterized protein</fullName>
    </submittedName>
</protein>